<evidence type="ECO:0000313" key="1">
    <source>
        <dbReference type="EMBL" id="EEP54486.1"/>
    </source>
</evidence>
<dbReference type="EMBL" id="ACOM01000005">
    <property type="protein sequence ID" value="EEP54486.1"/>
    <property type="molecule type" value="Genomic_DNA"/>
</dbReference>
<dbReference type="HOGENOM" id="CLU_3307242_0_0_9"/>
<accession>C4IJR0</accession>
<organism evidence="1 2">
    <name type="scientific">Clostridium butyricum E4 str. BoNT E BL5262</name>
    <dbReference type="NCBI Taxonomy" id="632245"/>
    <lineage>
        <taxon>Bacteria</taxon>
        <taxon>Bacillati</taxon>
        <taxon>Bacillota</taxon>
        <taxon>Clostridia</taxon>
        <taxon>Eubacteriales</taxon>
        <taxon>Clostridiaceae</taxon>
        <taxon>Clostridium</taxon>
    </lineage>
</organism>
<keyword evidence="2" id="KW-1185">Reference proteome</keyword>
<comment type="caution">
    <text evidence="1">The sequence shown here is derived from an EMBL/GenBank/DDBJ whole genome shotgun (WGS) entry which is preliminary data.</text>
</comment>
<proteinExistence type="predicted"/>
<sequence length="39" mass="4545">MLKLLSLCYSKYINFDEKGQNLQVKFVYNTGGKTKNEKT</sequence>
<dbReference type="AlphaFoldDB" id="C4IJR0"/>
<gene>
    <name evidence="1" type="ORF">CLP_1030</name>
</gene>
<dbReference type="Proteomes" id="UP000003081">
    <property type="component" value="Unassembled WGS sequence"/>
</dbReference>
<name>C4IJR0_CLOBU</name>
<reference evidence="1 2" key="1">
    <citation type="submission" date="2009-08" db="EMBL/GenBank/DDBJ databases">
        <authorList>
            <person name="Shrivastava S."/>
            <person name="Brinkac L.B."/>
            <person name="Brown J.L."/>
            <person name="Bruce D.B."/>
            <person name="Detter C."/>
            <person name="Green L.D."/>
            <person name="Munk C.A."/>
            <person name="Rogers Y.C."/>
            <person name="Tapia R."/>
            <person name="Sims D.R."/>
            <person name="Smith L.A."/>
            <person name="Smith T.J."/>
            <person name="Sutton G."/>
            <person name="Brettin T."/>
        </authorList>
    </citation>
    <scope>NUCLEOTIDE SEQUENCE [LARGE SCALE GENOMIC DNA]</scope>
    <source>
        <strain evidence="2">E4 str. BoNT E BL5262</strain>
    </source>
</reference>
<evidence type="ECO:0000313" key="2">
    <source>
        <dbReference type="Proteomes" id="UP000003081"/>
    </source>
</evidence>
<protein>
    <submittedName>
        <fullName evidence="1">Uncharacterized protein</fullName>
    </submittedName>
</protein>